<feature type="compositionally biased region" description="Polar residues" evidence="6">
    <location>
        <begin position="1003"/>
        <end position="1019"/>
    </location>
</feature>
<dbReference type="EMBL" id="BACD03000075">
    <property type="protein sequence ID" value="GAO52586.1"/>
    <property type="molecule type" value="Genomic_DNA"/>
</dbReference>
<keyword evidence="5 7" id="KW-0472">Membrane</keyword>
<feature type="compositionally biased region" description="Polar residues" evidence="6">
    <location>
        <begin position="172"/>
        <end position="184"/>
    </location>
</feature>
<feature type="transmembrane region" description="Helical" evidence="7">
    <location>
        <begin position="324"/>
        <end position="345"/>
    </location>
</feature>
<organism evidence="8 9">
    <name type="scientific">Saitoella complicata (strain BCRC 22490 / CBS 7301 / JCM 7358 / NBRC 10748 / NRRL Y-17804)</name>
    <dbReference type="NCBI Taxonomy" id="698492"/>
    <lineage>
        <taxon>Eukaryota</taxon>
        <taxon>Fungi</taxon>
        <taxon>Dikarya</taxon>
        <taxon>Ascomycota</taxon>
        <taxon>Taphrinomycotina</taxon>
        <taxon>Taphrinomycotina incertae sedis</taxon>
        <taxon>Saitoella</taxon>
    </lineage>
</organism>
<feature type="compositionally biased region" description="Polar residues" evidence="6">
    <location>
        <begin position="220"/>
        <end position="236"/>
    </location>
</feature>
<feature type="region of interest" description="Disordered" evidence="6">
    <location>
        <begin position="172"/>
        <end position="241"/>
    </location>
</feature>
<keyword evidence="9" id="KW-1185">Reference proteome</keyword>
<dbReference type="GO" id="GO:0085029">
    <property type="term" value="P:extracellular matrix assembly"/>
    <property type="evidence" value="ECO:0007669"/>
    <property type="project" value="TreeGrafter"/>
</dbReference>
<reference evidence="8 9" key="2">
    <citation type="journal article" date="2014" name="J. Gen. Appl. Microbiol.">
        <title>The early diverging ascomycetous budding yeast Saitoella complicata has three histone deacetylases belonging to the Clr6, Hos2, and Rpd3 lineages.</title>
        <authorList>
            <person name="Nishida H."/>
            <person name="Matsumoto T."/>
            <person name="Kondo S."/>
            <person name="Hamamoto M."/>
            <person name="Yoshikawa H."/>
        </authorList>
    </citation>
    <scope>NUCLEOTIDE SEQUENCE [LARGE SCALE GENOMIC DNA]</scope>
    <source>
        <strain evidence="8 9">NRRL Y-17804</strain>
    </source>
</reference>
<dbReference type="Proteomes" id="UP000033140">
    <property type="component" value="Unassembled WGS sequence"/>
</dbReference>
<accession>A0A0E9NSF0</accession>
<feature type="region of interest" description="Disordered" evidence="6">
    <location>
        <begin position="1003"/>
        <end position="1024"/>
    </location>
</feature>
<dbReference type="PANTHER" id="PTHR22913:SF12">
    <property type="entry name" value="MANNURONAN SYNTHASE"/>
    <property type="match status" value="1"/>
</dbReference>
<evidence type="ECO:0000256" key="3">
    <source>
        <dbReference type="ARBA" id="ARBA00022676"/>
    </source>
</evidence>
<evidence type="ECO:0000313" key="9">
    <source>
        <dbReference type="Proteomes" id="UP000033140"/>
    </source>
</evidence>
<dbReference type="InterPro" id="IPR029044">
    <property type="entry name" value="Nucleotide-diphossugar_trans"/>
</dbReference>
<protein>
    <recommendedName>
        <fullName evidence="10">Chitin synthase</fullName>
    </recommendedName>
</protein>
<comment type="subcellular location">
    <subcellularLocation>
        <location evidence="1">Cell membrane</location>
    </subcellularLocation>
</comment>
<name>A0A0E9NSF0_SAICN</name>
<evidence type="ECO:0008006" key="10">
    <source>
        <dbReference type="Google" id="ProtNLM"/>
    </source>
</evidence>
<keyword evidence="7" id="KW-1133">Transmembrane helix</keyword>
<feature type="transmembrane region" description="Helical" evidence="7">
    <location>
        <begin position="863"/>
        <end position="888"/>
    </location>
</feature>
<dbReference type="AlphaFoldDB" id="A0A0E9NSF0"/>
<keyword evidence="2" id="KW-1003">Cell membrane</keyword>
<comment type="caution">
    <text evidence="8">The sequence shown here is derived from an EMBL/GenBank/DDBJ whole genome shotgun (WGS) entry which is preliminary data.</text>
</comment>
<proteinExistence type="predicted"/>
<sequence length="1197" mass="133881">MRPAVAELFPVLVQRVRICRFQLDLHAPLVVAAPDPPLYAMACRIIFDFEFALGKAYCPANLPHDPAQVRVVARSCGDIRSLFMACRDETFLRQEHKPSGPPSSRVSTTPRCRHRAPSTRTTNLSATRPHYCINNPDTYTHFSANKLLKDGQVPPCEGCLRTSLTESLSESIPSFNSSIETPSLTDGGASSSAASFTSSEIVSDNSPKSIKHFNKEHRSTSSQSSDESYIPSTSAGSEHLTRSDHLKLPEVDVDDEEILQPTEDKEYAQPPPKQRTAADDMLAARQNMSVPRKVWWYTWASFKVFCPLGIVVALFVGYGFKIKFWHLGPFAIGLYGAILIVDFLVQTSCAIMNRIWIWKVERAAIAKEKAMFEDGATDRGYEIAPVVVGYREAAEDWKACLRTLRDMDCPEVKVVIGVSDGDQGPDQEMAHGFKEVWIDELTEDQRKERPCGIFQLPEHLATVHTRHFNEYLESKNYQAITSTRIRFKNWIVGHHPPMEDEARSYAWVETTKEVKKIFNELELHQYKAVFFTQPHGSKRTAMFTGFMMAMQGYETKDYLFTTDSDTLVDKMALTHMARIMESDPMNGGVCGDVRISNKTGSVLAFMSHLRYWFAFNIERGCQSFFKCVTCISGPLGFYRVDHLKLVLGEWVTQSFGGKETTFGDDRHLTNCILNAGYNCRFTHLSVCDTETPTGFVRWVKQQTRWCKSFWREAFLFPRIFVLHSMWGLIELSKQSLYPFVIISNVLQLLWDPLSGTWRPVAWFATIFAVALIKSFIAVALTGKPEFLGFSLYGFWYFFGLLPSKLYAMLTITKTTWGTSARSASELQIGDTWSERFFHVGHIIFWFAVLCAGLAKFLTVRMGGAIFAIAACAVLIPTSFLYYDVAIAYTRVYIINRLKSKPVTADVPISEPVKATTEIPADPASIELQEVKIFDISRTQSIADSGVGSSIHTGAGAGEEIKMVFEPAEQDPDLIEEIILEEPEQAEIGVSSLASPRLAVTRVSSTHTAHSARTQDSGYDTASLDPFSPSATDLSRGSSISDDNYFSAKPNSLSIKPHLLLSSRRRSSMFSSGGGRRESAMLPSLLKTRKESVDSIASVSTIDSLMPPTPTTGNFQGFDTRRKSSVMQLSRRESTLKHEVTLKTPSYNQPHKMPTYLSNALASPTSETSKEGSKAAEPVLPAHLQALRNQQNQITFTY</sequence>
<keyword evidence="4" id="KW-0808">Transferase</keyword>
<evidence type="ECO:0000256" key="7">
    <source>
        <dbReference type="SAM" id="Phobius"/>
    </source>
</evidence>
<feature type="transmembrane region" description="Helical" evidence="7">
    <location>
        <begin position="836"/>
        <end position="857"/>
    </location>
</feature>
<keyword evidence="3" id="KW-0328">Glycosyltransferase</keyword>
<evidence type="ECO:0000256" key="6">
    <source>
        <dbReference type="SAM" id="MobiDB-lite"/>
    </source>
</evidence>
<evidence type="ECO:0000256" key="2">
    <source>
        <dbReference type="ARBA" id="ARBA00022475"/>
    </source>
</evidence>
<dbReference type="GO" id="GO:0005886">
    <property type="term" value="C:plasma membrane"/>
    <property type="evidence" value="ECO:0007669"/>
    <property type="project" value="UniProtKB-SubCell"/>
</dbReference>
<evidence type="ECO:0000256" key="5">
    <source>
        <dbReference type="ARBA" id="ARBA00023136"/>
    </source>
</evidence>
<reference evidence="8 9" key="1">
    <citation type="journal article" date="2011" name="J. Gen. Appl. Microbiol.">
        <title>Draft genome sequencing of the enigmatic yeast Saitoella complicata.</title>
        <authorList>
            <person name="Nishida H."/>
            <person name="Hamamoto M."/>
            <person name="Sugiyama J."/>
        </authorList>
    </citation>
    <scope>NUCLEOTIDE SEQUENCE [LARGE SCALE GENOMIC DNA]</scope>
    <source>
        <strain evidence="8 9">NRRL Y-17804</strain>
    </source>
</reference>
<evidence type="ECO:0000256" key="4">
    <source>
        <dbReference type="ARBA" id="ARBA00022679"/>
    </source>
</evidence>
<keyword evidence="7" id="KW-0812">Transmembrane</keyword>
<dbReference type="SUPFAM" id="SSF53448">
    <property type="entry name" value="Nucleotide-diphospho-sugar transferases"/>
    <property type="match status" value="1"/>
</dbReference>
<dbReference type="Pfam" id="PF03142">
    <property type="entry name" value="Chitin_synth_2"/>
    <property type="match status" value="1"/>
</dbReference>
<feature type="transmembrane region" description="Helical" evidence="7">
    <location>
        <begin position="794"/>
        <end position="816"/>
    </location>
</feature>
<dbReference type="PANTHER" id="PTHR22913">
    <property type="entry name" value="HYALURONAN SYNTHASE"/>
    <property type="match status" value="1"/>
</dbReference>
<evidence type="ECO:0000256" key="1">
    <source>
        <dbReference type="ARBA" id="ARBA00004236"/>
    </source>
</evidence>
<dbReference type="GO" id="GO:0030213">
    <property type="term" value="P:hyaluronan biosynthetic process"/>
    <property type="evidence" value="ECO:0007669"/>
    <property type="project" value="TreeGrafter"/>
</dbReference>
<dbReference type="Gene3D" id="3.90.550.10">
    <property type="entry name" value="Spore Coat Polysaccharide Biosynthesis Protein SpsA, Chain A"/>
    <property type="match status" value="1"/>
</dbReference>
<dbReference type="GO" id="GO:0050501">
    <property type="term" value="F:hyaluronan synthase activity"/>
    <property type="evidence" value="ECO:0007669"/>
    <property type="project" value="TreeGrafter"/>
</dbReference>
<dbReference type="STRING" id="698492.A0A0E9NSF0"/>
<reference evidence="8 9" key="3">
    <citation type="journal article" date="2015" name="Genome Announc.">
        <title>Draft Genome Sequence of the Archiascomycetous Yeast Saitoella complicata.</title>
        <authorList>
            <person name="Yamauchi K."/>
            <person name="Kondo S."/>
            <person name="Hamamoto M."/>
            <person name="Takahashi Y."/>
            <person name="Ogura Y."/>
            <person name="Hayashi T."/>
            <person name="Nishida H."/>
        </authorList>
    </citation>
    <scope>NUCLEOTIDE SEQUENCE [LARGE SCALE GENOMIC DNA]</scope>
    <source>
        <strain evidence="8 9">NRRL Y-17804</strain>
    </source>
</reference>
<gene>
    <name evidence="8" type="ORF">G7K_6659-t1</name>
</gene>
<feature type="transmembrane region" description="Helical" evidence="7">
    <location>
        <begin position="294"/>
        <end position="318"/>
    </location>
</feature>
<evidence type="ECO:0000313" key="8">
    <source>
        <dbReference type="EMBL" id="GAO52586.1"/>
    </source>
</evidence>
<feature type="region of interest" description="Disordered" evidence="6">
    <location>
        <begin position="94"/>
        <end position="123"/>
    </location>
</feature>
<feature type="transmembrane region" description="Helical" evidence="7">
    <location>
        <begin position="760"/>
        <end position="782"/>
    </location>
</feature>
<feature type="compositionally biased region" description="Low complexity" evidence="6">
    <location>
        <begin position="189"/>
        <end position="199"/>
    </location>
</feature>